<evidence type="ECO:0000256" key="5">
    <source>
        <dbReference type="PROSITE-ProRule" id="PRU00042"/>
    </source>
</evidence>
<dbReference type="InterPro" id="IPR036280">
    <property type="entry name" value="Multihaem_cyt_sf"/>
</dbReference>
<dbReference type="PANTHER" id="PTHR24408">
    <property type="entry name" value="ZINC FINGER PROTEIN"/>
    <property type="match status" value="1"/>
</dbReference>
<accession>A0A183IYU3</accession>
<dbReference type="WBParaSite" id="SBAD_0000911101-mRNA-1">
    <property type="protein sequence ID" value="SBAD_0000911101-mRNA-1"/>
    <property type="gene ID" value="SBAD_0000911101"/>
</dbReference>
<evidence type="ECO:0000256" key="3">
    <source>
        <dbReference type="ARBA" id="ARBA00022771"/>
    </source>
</evidence>
<feature type="domain" description="C2H2-type" evidence="7">
    <location>
        <begin position="198"/>
        <end position="226"/>
    </location>
</feature>
<feature type="region of interest" description="Disordered" evidence="6">
    <location>
        <begin position="60"/>
        <end position="80"/>
    </location>
</feature>
<evidence type="ECO:0000256" key="4">
    <source>
        <dbReference type="ARBA" id="ARBA00022833"/>
    </source>
</evidence>
<name>A0A183IYU3_9BILA</name>
<dbReference type="SUPFAM" id="SSF48695">
    <property type="entry name" value="Multiheme cytochromes"/>
    <property type="match status" value="1"/>
</dbReference>
<gene>
    <name evidence="8" type="ORF">SBAD_LOCUS8790</name>
</gene>
<evidence type="ECO:0000256" key="6">
    <source>
        <dbReference type="SAM" id="MobiDB-lite"/>
    </source>
</evidence>
<dbReference type="InterPro" id="IPR013087">
    <property type="entry name" value="Znf_C2H2_type"/>
</dbReference>
<dbReference type="Proteomes" id="UP000270296">
    <property type="component" value="Unassembled WGS sequence"/>
</dbReference>
<evidence type="ECO:0000313" key="10">
    <source>
        <dbReference type="WBParaSite" id="SBAD_0000911101-mRNA-1"/>
    </source>
</evidence>
<evidence type="ECO:0000259" key="7">
    <source>
        <dbReference type="PROSITE" id="PS50157"/>
    </source>
</evidence>
<dbReference type="GO" id="GO:0000981">
    <property type="term" value="F:DNA-binding transcription factor activity, RNA polymerase II-specific"/>
    <property type="evidence" value="ECO:0007669"/>
    <property type="project" value="TreeGrafter"/>
</dbReference>
<dbReference type="OrthoDB" id="5920133at2759"/>
<reference evidence="8 9" key="2">
    <citation type="submission" date="2018-11" db="EMBL/GenBank/DDBJ databases">
        <authorList>
            <consortium name="Pathogen Informatics"/>
        </authorList>
    </citation>
    <scope>NUCLEOTIDE SEQUENCE [LARGE SCALE GENOMIC DNA]</scope>
</reference>
<evidence type="ECO:0000313" key="8">
    <source>
        <dbReference type="EMBL" id="VDP19316.1"/>
    </source>
</evidence>
<reference evidence="10" key="1">
    <citation type="submission" date="2016-06" db="UniProtKB">
        <authorList>
            <consortium name="WormBaseParasite"/>
        </authorList>
    </citation>
    <scope>IDENTIFICATION</scope>
</reference>
<evidence type="ECO:0000256" key="1">
    <source>
        <dbReference type="ARBA" id="ARBA00022723"/>
    </source>
</evidence>
<feature type="region of interest" description="Disordered" evidence="6">
    <location>
        <begin position="264"/>
        <end position="283"/>
    </location>
</feature>
<sequence length="690" mass="78696">MSRSATVEKPIAQSKSTGLQMSKVKARKRALFELWHKEKLAEIESYSRKCANSCDLRLSMKEEPDSDPDPQPPVSSPSSISADAIIDKTPILSLCLQSPSPAAARTQNCSTDPVIDSSMTTPLQSSGGIQYAPCSVVPSLPTLLSQPTQLIRSLTSPKLSRHNDAAFYPNIQCILCNEWVCSRNRFMHIESHLQYRPYKCNMCGYDNRKQIFIDLHIKRVHNGTGKVLYLPDAELEKRAWSIAEQCLQHTRDVLMNDSSGVDRPDSIRSVTNGGGDSPAINDKRRSSCAAVSQDLIKPYKDFFRPQIFNNQRAEKSQLIEETRQLGLIPDFSAVAGREERCQLCQSYVLRNQSLLEEHVRSHLSKPTYRCLLPKCSLVHFSRSFIQRHTKEVHKTRKTAVDLLEHDVKILREFLKICPVCFPKFFIGANLERLKSNYLHILAYDCSHCESAGSADDLALATPPSSSSKDEQATAMKCLGCHKKLRLFPTDQQDVCSSCFQNDDTVYSGSIICKVCYDMVPGTTMNLEQHALKHMSTFPFQCAFCEFSDWNYFLVSRHSMNEHAEDRVTFKWEPTMWRTRWKLQFISCFGEAENNFKETPRVDDSLSTERCCTLCLKNVPDYPASLFQHTLKHVSSLVYYCIYCRDRFPEQNPLCLHIRSEHKDYPEILVTNNKEVEGERRRILAVCFPNC</sequence>
<dbReference type="GO" id="GO:0005634">
    <property type="term" value="C:nucleus"/>
    <property type="evidence" value="ECO:0007669"/>
    <property type="project" value="TreeGrafter"/>
</dbReference>
<feature type="region of interest" description="Disordered" evidence="6">
    <location>
        <begin position="1"/>
        <end position="22"/>
    </location>
</feature>
<keyword evidence="3 5" id="KW-0863">Zinc-finger</keyword>
<keyword evidence="2" id="KW-0677">Repeat</keyword>
<proteinExistence type="predicted"/>
<evidence type="ECO:0000256" key="2">
    <source>
        <dbReference type="ARBA" id="ARBA00022737"/>
    </source>
</evidence>
<dbReference type="GO" id="GO:0008270">
    <property type="term" value="F:zinc ion binding"/>
    <property type="evidence" value="ECO:0007669"/>
    <property type="project" value="UniProtKB-KW"/>
</dbReference>
<protein>
    <submittedName>
        <fullName evidence="10">C2H2-type domain-containing protein</fullName>
    </submittedName>
</protein>
<dbReference type="EMBL" id="UZAM01011972">
    <property type="protein sequence ID" value="VDP19316.1"/>
    <property type="molecule type" value="Genomic_DNA"/>
</dbReference>
<dbReference type="PANTHER" id="PTHR24408:SF58">
    <property type="entry name" value="TRANSCRIPTION FACTOR (TFIIIA), PUTATIVE (AFU_ORTHOLOGUE AFUA_1G05150)-RELATED"/>
    <property type="match status" value="1"/>
</dbReference>
<dbReference type="PROSITE" id="PS00028">
    <property type="entry name" value="ZINC_FINGER_C2H2_1"/>
    <property type="match status" value="1"/>
</dbReference>
<dbReference type="AlphaFoldDB" id="A0A183IYU3"/>
<keyword evidence="1" id="KW-0479">Metal-binding</keyword>
<keyword evidence="9" id="KW-1185">Reference proteome</keyword>
<dbReference type="SMART" id="SM00355">
    <property type="entry name" value="ZnF_C2H2"/>
    <property type="match status" value="7"/>
</dbReference>
<organism evidence="10">
    <name type="scientific">Soboliphyme baturini</name>
    <dbReference type="NCBI Taxonomy" id="241478"/>
    <lineage>
        <taxon>Eukaryota</taxon>
        <taxon>Metazoa</taxon>
        <taxon>Ecdysozoa</taxon>
        <taxon>Nematoda</taxon>
        <taxon>Enoplea</taxon>
        <taxon>Dorylaimia</taxon>
        <taxon>Dioctophymatida</taxon>
        <taxon>Dioctophymatoidea</taxon>
        <taxon>Soboliphymatidae</taxon>
        <taxon>Soboliphyme</taxon>
    </lineage>
</organism>
<dbReference type="PROSITE" id="PS50157">
    <property type="entry name" value="ZINC_FINGER_C2H2_2"/>
    <property type="match status" value="1"/>
</dbReference>
<keyword evidence="4" id="KW-0862">Zinc</keyword>
<evidence type="ECO:0000313" key="9">
    <source>
        <dbReference type="Proteomes" id="UP000270296"/>
    </source>
</evidence>
<dbReference type="GO" id="GO:0043565">
    <property type="term" value="F:sequence-specific DNA binding"/>
    <property type="evidence" value="ECO:0007669"/>
    <property type="project" value="TreeGrafter"/>
</dbReference>